<reference evidence="3" key="1">
    <citation type="submission" date="2023-03" db="EMBL/GenBank/DDBJ databases">
        <title>Amycolatopsis taiwanensis NBRC 103393.</title>
        <authorList>
            <person name="Ichikawa N."/>
            <person name="Sato H."/>
            <person name="Tonouchi N."/>
        </authorList>
    </citation>
    <scope>NUCLEOTIDE SEQUENCE</scope>
    <source>
        <strain evidence="3">NBRC 103393</strain>
    </source>
</reference>
<dbReference type="AlphaFoldDB" id="A0A9W6VIZ8"/>
<keyword evidence="4" id="KW-1185">Reference proteome</keyword>
<dbReference type="EMBL" id="BSTI01000010">
    <property type="protein sequence ID" value="GLY67986.1"/>
    <property type="molecule type" value="Genomic_DNA"/>
</dbReference>
<dbReference type="RefSeq" id="WP_285488129.1">
    <property type="nucleotide sequence ID" value="NZ_BSTI01000010.1"/>
</dbReference>
<comment type="caution">
    <text evidence="3">The sequence shown here is derived from an EMBL/GenBank/DDBJ whole genome shotgun (WGS) entry which is preliminary data.</text>
</comment>
<dbReference type="Proteomes" id="UP001165136">
    <property type="component" value="Unassembled WGS sequence"/>
</dbReference>
<protein>
    <recommendedName>
        <fullName evidence="5">DUF4352 domain-containing protein</fullName>
    </recommendedName>
</protein>
<gene>
    <name evidence="3" type="ORF">Atai01_46050</name>
</gene>
<evidence type="ECO:0000313" key="3">
    <source>
        <dbReference type="EMBL" id="GLY67986.1"/>
    </source>
</evidence>
<accession>A0A9W6VIZ8</accession>
<feature type="region of interest" description="Disordered" evidence="1">
    <location>
        <begin position="1"/>
        <end position="22"/>
    </location>
</feature>
<keyword evidence="2" id="KW-0812">Transmembrane</keyword>
<evidence type="ECO:0000256" key="2">
    <source>
        <dbReference type="SAM" id="Phobius"/>
    </source>
</evidence>
<feature type="transmembrane region" description="Helical" evidence="2">
    <location>
        <begin position="35"/>
        <end position="56"/>
    </location>
</feature>
<keyword evidence="2" id="KW-1133">Transmembrane helix</keyword>
<proteinExistence type="predicted"/>
<evidence type="ECO:0008006" key="5">
    <source>
        <dbReference type="Google" id="ProtNLM"/>
    </source>
</evidence>
<name>A0A9W6VIZ8_9PSEU</name>
<evidence type="ECO:0000256" key="1">
    <source>
        <dbReference type="SAM" id="MobiDB-lite"/>
    </source>
</evidence>
<sequence>MPDAMIENSTARAAAHDPYERRTPRPPWRKIAIRLLRLVVGALIGAGVGFGVHHVISPNYGTRYIAVPLPAIPSLPSLRAIPKEPIETKVGEQVVYSNPGSRGEVAFTVTKITLDGKCTEQFASGPENGHYIFVDLTVETSPDIGPGYGTELFNPLNFSLMGPDGVTQTGNALMSNQTSGCLSRGRALPVVLGAGQKYQGTVVLDARTTSGALTLAPLGGGLRNADSWKWRLGETT</sequence>
<evidence type="ECO:0000313" key="4">
    <source>
        <dbReference type="Proteomes" id="UP001165136"/>
    </source>
</evidence>
<organism evidence="3 4">
    <name type="scientific">Amycolatopsis taiwanensis</name>
    <dbReference type="NCBI Taxonomy" id="342230"/>
    <lineage>
        <taxon>Bacteria</taxon>
        <taxon>Bacillati</taxon>
        <taxon>Actinomycetota</taxon>
        <taxon>Actinomycetes</taxon>
        <taxon>Pseudonocardiales</taxon>
        <taxon>Pseudonocardiaceae</taxon>
        <taxon>Amycolatopsis</taxon>
    </lineage>
</organism>
<keyword evidence="2" id="KW-0472">Membrane</keyword>